<dbReference type="GO" id="GO:0005886">
    <property type="term" value="C:plasma membrane"/>
    <property type="evidence" value="ECO:0007669"/>
    <property type="project" value="UniProtKB-SubCell"/>
</dbReference>
<comment type="caution">
    <text evidence="7">The sequence shown here is derived from an EMBL/GenBank/DDBJ whole genome shotgun (WGS) entry which is preliminary data.</text>
</comment>
<evidence type="ECO:0000256" key="4">
    <source>
        <dbReference type="ARBA" id="ARBA00022989"/>
    </source>
</evidence>
<feature type="transmembrane region" description="Helical" evidence="6">
    <location>
        <begin position="67"/>
        <end position="87"/>
    </location>
</feature>
<organism evidence="7">
    <name type="scientific">bioreactor metagenome</name>
    <dbReference type="NCBI Taxonomy" id="1076179"/>
    <lineage>
        <taxon>unclassified sequences</taxon>
        <taxon>metagenomes</taxon>
        <taxon>ecological metagenomes</taxon>
    </lineage>
</organism>
<dbReference type="AlphaFoldDB" id="A0A644VBN1"/>
<gene>
    <name evidence="7" type="primary">cidA_6</name>
    <name evidence="7" type="ORF">SDC9_34773</name>
</gene>
<evidence type="ECO:0000256" key="6">
    <source>
        <dbReference type="SAM" id="Phobius"/>
    </source>
</evidence>
<feature type="transmembrane region" description="Helical" evidence="6">
    <location>
        <begin position="38"/>
        <end position="55"/>
    </location>
</feature>
<dbReference type="PANTHER" id="PTHR33931">
    <property type="entry name" value="HOLIN-LIKE PROTEIN CIDA-RELATED"/>
    <property type="match status" value="1"/>
</dbReference>
<keyword evidence="5 6" id="KW-0472">Membrane</keyword>
<proteinExistence type="predicted"/>
<accession>A0A644VBN1</accession>
<evidence type="ECO:0000256" key="3">
    <source>
        <dbReference type="ARBA" id="ARBA00022692"/>
    </source>
</evidence>
<dbReference type="PANTHER" id="PTHR33931:SF2">
    <property type="entry name" value="HOLIN-LIKE PROTEIN CIDA"/>
    <property type="match status" value="1"/>
</dbReference>
<protein>
    <submittedName>
        <fullName evidence="7">Holin-like protein CidA</fullName>
    </submittedName>
</protein>
<evidence type="ECO:0000256" key="2">
    <source>
        <dbReference type="ARBA" id="ARBA00022475"/>
    </source>
</evidence>
<dbReference type="Pfam" id="PF03788">
    <property type="entry name" value="LrgA"/>
    <property type="match status" value="1"/>
</dbReference>
<name>A0A644VBN1_9ZZZZ</name>
<keyword evidence="3 6" id="KW-0812">Transmembrane</keyword>
<sequence length="155" mass="16190">MIWRDGRGYPQDLRGFRLDPGRALPRLGKTPRNKGRPMVPALSIILIFQLVGEVISRALHLPLPGPVLGMVGLVVALQVIPPLGALIRPAAQGLLANLALLFVPAGVGVVAHLSTIAAHGLALAVSLVVSTLLAITVGALTFTWVARLVGSNPDD</sequence>
<reference evidence="7" key="1">
    <citation type="submission" date="2019-08" db="EMBL/GenBank/DDBJ databases">
        <authorList>
            <person name="Kucharzyk K."/>
            <person name="Murdoch R.W."/>
            <person name="Higgins S."/>
            <person name="Loffler F."/>
        </authorList>
    </citation>
    <scope>NUCLEOTIDE SEQUENCE</scope>
</reference>
<dbReference type="EMBL" id="VSSQ01000264">
    <property type="protein sequence ID" value="MPL88746.1"/>
    <property type="molecule type" value="Genomic_DNA"/>
</dbReference>
<keyword evidence="2" id="KW-1003">Cell membrane</keyword>
<dbReference type="InterPro" id="IPR005538">
    <property type="entry name" value="LrgA/CidA"/>
</dbReference>
<evidence type="ECO:0000256" key="5">
    <source>
        <dbReference type="ARBA" id="ARBA00023136"/>
    </source>
</evidence>
<comment type="subcellular location">
    <subcellularLocation>
        <location evidence="1">Cell membrane</location>
        <topology evidence="1">Multi-pass membrane protein</topology>
    </subcellularLocation>
</comment>
<evidence type="ECO:0000256" key="1">
    <source>
        <dbReference type="ARBA" id="ARBA00004651"/>
    </source>
</evidence>
<evidence type="ECO:0000313" key="7">
    <source>
        <dbReference type="EMBL" id="MPL88746.1"/>
    </source>
</evidence>
<feature type="transmembrane region" description="Helical" evidence="6">
    <location>
        <begin position="121"/>
        <end position="146"/>
    </location>
</feature>
<feature type="transmembrane region" description="Helical" evidence="6">
    <location>
        <begin position="94"/>
        <end position="115"/>
    </location>
</feature>
<keyword evidence="4 6" id="KW-1133">Transmembrane helix</keyword>